<accession>A0A2M3ZXF7</accession>
<proteinExistence type="predicted"/>
<organism evidence="1">
    <name type="scientific">Anopheles braziliensis</name>
    <dbReference type="NCBI Taxonomy" id="58242"/>
    <lineage>
        <taxon>Eukaryota</taxon>
        <taxon>Metazoa</taxon>
        <taxon>Ecdysozoa</taxon>
        <taxon>Arthropoda</taxon>
        <taxon>Hexapoda</taxon>
        <taxon>Insecta</taxon>
        <taxon>Pterygota</taxon>
        <taxon>Neoptera</taxon>
        <taxon>Endopterygota</taxon>
        <taxon>Diptera</taxon>
        <taxon>Nematocera</taxon>
        <taxon>Culicoidea</taxon>
        <taxon>Culicidae</taxon>
        <taxon>Anophelinae</taxon>
        <taxon>Anopheles</taxon>
    </lineage>
</organism>
<sequence length="71" mass="7463">MSLSQLCSCASCFCFSRSSSSGRSLYVAAAPMRCSPSFQRVRTTVVAGSAELVSGLPTSQAYSFRLTIVGV</sequence>
<protein>
    <submittedName>
        <fullName evidence="1">Putative secreted peptide</fullName>
    </submittedName>
</protein>
<dbReference type="AlphaFoldDB" id="A0A2M3ZXF7"/>
<evidence type="ECO:0000313" key="1">
    <source>
        <dbReference type="EMBL" id="MBW33068.1"/>
    </source>
</evidence>
<name>A0A2M3ZXF7_9DIPT</name>
<dbReference type="EMBL" id="GGFM01012317">
    <property type="protein sequence ID" value="MBW33068.1"/>
    <property type="molecule type" value="Transcribed_RNA"/>
</dbReference>
<reference evidence="1" key="1">
    <citation type="submission" date="2018-01" db="EMBL/GenBank/DDBJ databases">
        <title>An insight into the sialome of Amazonian anophelines.</title>
        <authorList>
            <person name="Ribeiro J.M."/>
            <person name="Scarpassa V."/>
            <person name="Calvo E."/>
        </authorList>
    </citation>
    <scope>NUCLEOTIDE SEQUENCE</scope>
    <source>
        <tissue evidence="1">Salivary glands</tissue>
    </source>
</reference>